<dbReference type="Pfam" id="PF02223">
    <property type="entry name" value="Thymidylate_kin"/>
    <property type="match status" value="1"/>
</dbReference>
<dbReference type="SUPFAM" id="SSF52540">
    <property type="entry name" value="P-loop containing nucleoside triphosphate hydrolases"/>
    <property type="match status" value="1"/>
</dbReference>
<dbReference type="InterPro" id="IPR027417">
    <property type="entry name" value="P-loop_NTPase"/>
</dbReference>
<comment type="caution">
    <text evidence="2">The sequence shown here is derived from an EMBL/GenBank/DDBJ whole genome shotgun (WGS) entry which is preliminary data.</text>
</comment>
<name>A0A0K9XII8_9ACTN</name>
<dbReference type="Gene3D" id="3.40.50.300">
    <property type="entry name" value="P-loop containing nucleotide triphosphate hydrolases"/>
    <property type="match status" value="1"/>
</dbReference>
<dbReference type="PATRIC" id="fig|1678637.3.peg.1428"/>
<dbReference type="OrthoDB" id="4571503at2"/>
<accession>A0A0K9XII8</accession>
<keyword evidence="3" id="KW-1185">Reference proteome</keyword>
<dbReference type="STRING" id="1678637.AC230_06565"/>
<dbReference type="InterPro" id="IPR039430">
    <property type="entry name" value="Thymidylate_kin-like_dom"/>
</dbReference>
<evidence type="ECO:0000313" key="3">
    <source>
        <dbReference type="Proteomes" id="UP000037288"/>
    </source>
</evidence>
<evidence type="ECO:0000259" key="1">
    <source>
        <dbReference type="Pfam" id="PF02223"/>
    </source>
</evidence>
<dbReference type="AlphaFoldDB" id="A0A0K9XII8"/>
<dbReference type="Proteomes" id="UP000037288">
    <property type="component" value="Unassembled WGS sequence"/>
</dbReference>
<reference evidence="3" key="1">
    <citation type="submission" date="2015-07" db="EMBL/GenBank/DDBJ databases">
        <title>Draft genome sequence of Streptomyces sp. CMAA 1322, a bacterium isolated from Caatinga biome, from dry forest semiarid of Brazil.</title>
        <authorList>
            <person name="Santos S.N."/>
            <person name="Gacesa R."/>
            <person name="Taketani R.G."/>
            <person name="Long P.F."/>
            <person name="Melo I.S."/>
        </authorList>
    </citation>
    <scope>NUCLEOTIDE SEQUENCE [LARGE SCALE GENOMIC DNA]</scope>
    <source>
        <strain evidence="3">CMAA 1322</strain>
    </source>
</reference>
<evidence type="ECO:0000313" key="2">
    <source>
        <dbReference type="EMBL" id="KNB53128.1"/>
    </source>
</evidence>
<sequence>MRRTSSGRRAGAGAGGGARFAQGRRFPYVALEGLNGAGKSTLRNSLEKSFWALGMDVYTIGQHSWQSPGAARVILDVKERRRAHPPERVRLAYLDDRRAQGEHILARVLREVPVIGDRSLVSDLVYLQALDGIPAAETFALYRRHGVYLPDLVIHVDVPPETALANLAKRGRQRKPHENPRHMRALAETYESVLWGKGVEGLPPVLRHRPAIAADGTSYTDPADDIAERAFVALGLAG</sequence>
<dbReference type="RefSeq" id="WP_049715099.1">
    <property type="nucleotide sequence ID" value="NZ_LFXA01000003.1"/>
</dbReference>
<proteinExistence type="predicted"/>
<organism evidence="2 3">
    <name type="scientific">Streptomyces caatingaensis</name>
    <dbReference type="NCBI Taxonomy" id="1678637"/>
    <lineage>
        <taxon>Bacteria</taxon>
        <taxon>Bacillati</taxon>
        <taxon>Actinomycetota</taxon>
        <taxon>Actinomycetes</taxon>
        <taxon>Kitasatosporales</taxon>
        <taxon>Streptomycetaceae</taxon>
        <taxon>Streptomyces</taxon>
    </lineage>
</organism>
<gene>
    <name evidence="2" type="ORF">AC230_06565</name>
</gene>
<feature type="domain" description="Thymidylate kinase-like" evidence="1">
    <location>
        <begin position="31"/>
        <end position="192"/>
    </location>
</feature>
<dbReference type="EMBL" id="LFXA01000003">
    <property type="protein sequence ID" value="KNB53128.1"/>
    <property type="molecule type" value="Genomic_DNA"/>
</dbReference>
<protein>
    <recommendedName>
        <fullName evidence="1">Thymidylate kinase-like domain-containing protein</fullName>
    </recommendedName>
</protein>